<proteinExistence type="predicted"/>
<dbReference type="RefSeq" id="XP_062637721.1">
    <property type="nucleotide sequence ID" value="XM_062776992.1"/>
</dbReference>
<evidence type="ECO:0000259" key="2">
    <source>
        <dbReference type="PROSITE" id="PS51673"/>
    </source>
</evidence>
<dbReference type="EMBL" id="MU853577">
    <property type="protein sequence ID" value="KAK4144350.1"/>
    <property type="molecule type" value="Genomic_DNA"/>
</dbReference>
<dbReference type="PROSITE" id="PS51938">
    <property type="entry name" value="SUZ_C"/>
    <property type="match status" value="1"/>
</dbReference>
<reference evidence="4" key="1">
    <citation type="journal article" date="2023" name="Mol. Phylogenet. Evol.">
        <title>Genome-scale phylogeny and comparative genomics of the fungal order Sordariales.</title>
        <authorList>
            <person name="Hensen N."/>
            <person name="Bonometti L."/>
            <person name="Westerberg I."/>
            <person name="Brannstrom I.O."/>
            <person name="Guillou S."/>
            <person name="Cros-Aarteil S."/>
            <person name="Calhoun S."/>
            <person name="Haridas S."/>
            <person name="Kuo A."/>
            <person name="Mondo S."/>
            <person name="Pangilinan J."/>
            <person name="Riley R."/>
            <person name="LaButti K."/>
            <person name="Andreopoulos B."/>
            <person name="Lipzen A."/>
            <person name="Chen C."/>
            <person name="Yan M."/>
            <person name="Daum C."/>
            <person name="Ng V."/>
            <person name="Clum A."/>
            <person name="Steindorff A."/>
            <person name="Ohm R.A."/>
            <person name="Martin F."/>
            <person name="Silar P."/>
            <person name="Natvig D.O."/>
            <person name="Lalanne C."/>
            <person name="Gautier V."/>
            <person name="Ament-Velasquez S.L."/>
            <person name="Kruys A."/>
            <person name="Hutchinson M.I."/>
            <person name="Powell A.J."/>
            <person name="Barry K."/>
            <person name="Miller A.N."/>
            <person name="Grigoriev I.V."/>
            <person name="Debuchy R."/>
            <person name="Gladieux P."/>
            <person name="Hiltunen Thoren M."/>
            <person name="Johannesson H."/>
        </authorList>
    </citation>
    <scope>NUCLEOTIDE SEQUENCE</scope>
    <source>
        <strain evidence="4">CBS 141.50</strain>
    </source>
</reference>
<feature type="compositionally biased region" description="Basic and acidic residues" evidence="1">
    <location>
        <begin position="42"/>
        <end position="64"/>
    </location>
</feature>
<dbReference type="GeneID" id="87813605"/>
<name>A0AAN6ZM41_9PEZI</name>
<evidence type="ECO:0000313" key="5">
    <source>
        <dbReference type="Proteomes" id="UP001302676"/>
    </source>
</evidence>
<keyword evidence="5" id="KW-1185">Reference proteome</keyword>
<protein>
    <recommendedName>
        <fullName evidence="6">SUZ domain-containing protein</fullName>
    </recommendedName>
</protein>
<dbReference type="InterPro" id="IPR024771">
    <property type="entry name" value="SUZ"/>
</dbReference>
<feature type="compositionally biased region" description="Polar residues" evidence="1">
    <location>
        <begin position="163"/>
        <end position="175"/>
    </location>
</feature>
<dbReference type="PROSITE" id="PS51673">
    <property type="entry name" value="SUZ"/>
    <property type="match status" value="1"/>
</dbReference>
<sequence>MGNGNKVPDAWDDDDWEVQADRAAKEVPAAPAAREPPAPLSRAERLAKHAEEQRKLWESAETRSEPALFLPPPANAVPLTTPFKPAVKLLSRKPAPQVVTRRDPITGLEQLTVRDDDDDEDDADKKKQETPEEIRKRQQRELEEKQRRYEEARAKIFGESKPKSNTSSGQSSPRTGTPPLGGGGGEGRQNYRGRGRGRGGRGGGRDRDRDRDQENMRQDRRQPNAQQPGGTRELFDPGYSPKPGGFNSQKRGDASPQLGSRTPREEDQIIRAPRGPDGSGRGGFGFARRGDSKG</sequence>
<feature type="compositionally biased region" description="Basic and acidic residues" evidence="1">
    <location>
        <begin position="123"/>
        <end position="162"/>
    </location>
</feature>
<feature type="domain" description="SUZ" evidence="2">
    <location>
        <begin position="63"/>
        <end position="161"/>
    </location>
</feature>
<evidence type="ECO:0000313" key="4">
    <source>
        <dbReference type="EMBL" id="KAK4144350.1"/>
    </source>
</evidence>
<organism evidence="4 5">
    <name type="scientific">Dichotomopilus funicola</name>
    <dbReference type="NCBI Taxonomy" id="1934379"/>
    <lineage>
        <taxon>Eukaryota</taxon>
        <taxon>Fungi</taxon>
        <taxon>Dikarya</taxon>
        <taxon>Ascomycota</taxon>
        <taxon>Pezizomycotina</taxon>
        <taxon>Sordariomycetes</taxon>
        <taxon>Sordariomycetidae</taxon>
        <taxon>Sordariales</taxon>
        <taxon>Chaetomiaceae</taxon>
        <taxon>Dichotomopilus</taxon>
    </lineage>
</organism>
<feature type="compositionally biased region" description="Basic and acidic residues" evidence="1">
    <location>
        <begin position="203"/>
        <end position="222"/>
    </location>
</feature>
<evidence type="ECO:0000256" key="1">
    <source>
        <dbReference type="SAM" id="MobiDB-lite"/>
    </source>
</evidence>
<accession>A0AAN6ZM41</accession>
<gene>
    <name evidence="4" type="ORF">C8A04DRAFT_11482</name>
</gene>
<dbReference type="AlphaFoldDB" id="A0AAN6ZM41"/>
<evidence type="ECO:0008006" key="6">
    <source>
        <dbReference type="Google" id="ProtNLM"/>
    </source>
</evidence>
<feature type="region of interest" description="Disordered" evidence="1">
    <location>
        <begin position="1"/>
        <end position="294"/>
    </location>
</feature>
<feature type="domain" description="SUZ-C" evidence="3">
    <location>
        <begin position="241"/>
        <end position="288"/>
    </location>
</feature>
<evidence type="ECO:0000259" key="3">
    <source>
        <dbReference type="PROSITE" id="PS51938"/>
    </source>
</evidence>
<dbReference type="Proteomes" id="UP001302676">
    <property type="component" value="Unassembled WGS sequence"/>
</dbReference>
<comment type="caution">
    <text evidence="4">The sequence shown here is derived from an EMBL/GenBank/DDBJ whole genome shotgun (WGS) entry which is preliminary data.</text>
</comment>
<dbReference type="InterPro" id="IPR024642">
    <property type="entry name" value="SUZ-C"/>
</dbReference>
<reference evidence="4" key="2">
    <citation type="submission" date="2023-05" db="EMBL/GenBank/DDBJ databases">
        <authorList>
            <consortium name="Lawrence Berkeley National Laboratory"/>
            <person name="Steindorff A."/>
            <person name="Hensen N."/>
            <person name="Bonometti L."/>
            <person name="Westerberg I."/>
            <person name="Brannstrom I.O."/>
            <person name="Guillou S."/>
            <person name="Cros-Aarteil S."/>
            <person name="Calhoun S."/>
            <person name="Haridas S."/>
            <person name="Kuo A."/>
            <person name="Mondo S."/>
            <person name="Pangilinan J."/>
            <person name="Riley R."/>
            <person name="Labutti K."/>
            <person name="Andreopoulos B."/>
            <person name="Lipzen A."/>
            <person name="Chen C."/>
            <person name="Yanf M."/>
            <person name="Daum C."/>
            <person name="Ng V."/>
            <person name="Clum A."/>
            <person name="Ohm R."/>
            <person name="Martin F."/>
            <person name="Silar P."/>
            <person name="Natvig D."/>
            <person name="Lalanne C."/>
            <person name="Gautier V."/>
            <person name="Ament-Velasquez S.L."/>
            <person name="Kruys A."/>
            <person name="Hutchinson M.I."/>
            <person name="Powell A.J."/>
            <person name="Barry K."/>
            <person name="Miller A.N."/>
            <person name="Grigoriev I.V."/>
            <person name="Debuchy R."/>
            <person name="Gladieux P."/>
            <person name="Thoren M.H."/>
            <person name="Johannesson H."/>
        </authorList>
    </citation>
    <scope>NUCLEOTIDE SEQUENCE</scope>
    <source>
        <strain evidence="4">CBS 141.50</strain>
    </source>
</reference>